<keyword evidence="3" id="KW-1185">Reference proteome</keyword>
<accession>A0ABQ1XGL3</accession>
<feature type="domain" description="Restriction endonuclease type II NotI" evidence="1">
    <location>
        <begin position="21"/>
        <end position="222"/>
    </location>
</feature>
<dbReference type="RefSeq" id="WP_188450891.1">
    <property type="nucleotide sequence ID" value="NZ_BMFS01000001.1"/>
</dbReference>
<comment type="caution">
    <text evidence="2">The sequence shown here is derived from an EMBL/GenBank/DDBJ whole genome shotgun (WGS) entry which is preliminary data.</text>
</comment>
<dbReference type="InterPro" id="IPR022009">
    <property type="entry name" value="Resctriction_endonuc_II_NotI"/>
</dbReference>
<evidence type="ECO:0000313" key="3">
    <source>
        <dbReference type="Proteomes" id="UP000648722"/>
    </source>
</evidence>
<proteinExistence type="predicted"/>
<dbReference type="Proteomes" id="UP000648722">
    <property type="component" value="Unassembled WGS sequence"/>
</dbReference>
<dbReference type="Pfam" id="PF12183">
    <property type="entry name" value="NotI"/>
    <property type="match status" value="1"/>
</dbReference>
<reference evidence="3" key="1">
    <citation type="journal article" date="2019" name="Int. J. Syst. Evol. Microbiol.">
        <title>The Global Catalogue of Microorganisms (GCM) 10K type strain sequencing project: providing services to taxonomists for standard genome sequencing and annotation.</title>
        <authorList>
            <consortium name="The Broad Institute Genomics Platform"/>
            <consortium name="The Broad Institute Genome Sequencing Center for Infectious Disease"/>
            <person name="Wu L."/>
            <person name="Ma J."/>
        </authorList>
    </citation>
    <scope>NUCLEOTIDE SEQUENCE [LARGE SCALE GENOMIC DNA]</scope>
    <source>
        <strain evidence="3">CGMCC 1.12766</strain>
    </source>
</reference>
<gene>
    <name evidence="2" type="ORF">GCM10007420_04260</name>
</gene>
<dbReference type="EMBL" id="BMFS01000001">
    <property type="protein sequence ID" value="GGG92074.1"/>
    <property type="molecule type" value="Genomic_DNA"/>
</dbReference>
<name>A0ABQ1XGL3_9PROT</name>
<evidence type="ECO:0000313" key="2">
    <source>
        <dbReference type="EMBL" id="GGG92074.1"/>
    </source>
</evidence>
<organism evidence="2 3">
    <name type="scientific">Glycocaulis albus</name>
    <dbReference type="NCBI Taxonomy" id="1382801"/>
    <lineage>
        <taxon>Bacteria</taxon>
        <taxon>Pseudomonadati</taxon>
        <taxon>Pseudomonadota</taxon>
        <taxon>Alphaproteobacteria</taxon>
        <taxon>Maricaulales</taxon>
        <taxon>Maricaulaceae</taxon>
        <taxon>Glycocaulis</taxon>
    </lineage>
</organism>
<sequence length="275" mass="30750">MLISEIFGFGVDDQTPKARSSRGQKLCPFRNSACTKASKSDPIGICSLSDGNTAASLCPVRFLEGGKIFRDAARIAFGEGAEFAVFPEIRILKIANEGKKTRKIGKVDFLIGRIESDKISDFAAIEVQAVYFSGGETRSPMNYYLEHGQLDISNSDRRPDFRSSAQKRLAPQLQLKVPVFRRWGKKFFVVVDSHFFSHLPTFKETTASNSEVTWLSYPIKKSGNNYSLANADIIYSEWDEIQTSLREGTPPEPSEIILELQTKLNSKNPPLRIQS</sequence>
<evidence type="ECO:0000259" key="1">
    <source>
        <dbReference type="Pfam" id="PF12183"/>
    </source>
</evidence>
<protein>
    <recommendedName>
        <fullName evidence="1">Restriction endonuclease type II NotI domain-containing protein</fullName>
    </recommendedName>
</protein>